<feature type="compositionally biased region" description="Acidic residues" evidence="4">
    <location>
        <begin position="741"/>
        <end position="763"/>
    </location>
</feature>
<dbReference type="InterPro" id="IPR024957">
    <property type="entry name" value="Cep57_MT-bd_dom"/>
</dbReference>
<proteinExistence type="predicted"/>
<dbReference type="Pfam" id="PF06657">
    <property type="entry name" value="Cep57_MT_bd"/>
    <property type="match status" value="1"/>
</dbReference>
<protein>
    <recommendedName>
        <fullName evidence="9">Cep57 centrosome microtubule-binding domain-containing protein</fullName>
    </recommendedName>
</protein>
<feature type="compositionally biased region" description="Basic and acidic residues" evidence="4">
    <location>
        <begin position="802"/>
        <end position="815"/>
    </location>
</feature>
<keyword evidence="2" id="KW-0963">Cytoplasm</keyword>
<feature type="compositionally biased region" description="Polar residues" evidence="4">
    <location>
        <begin position="215"/>
        <end position="232"/>
    </location>
</feature>
<feature type="region of interest" description="Disordered" evidence="4">
    <location>
        <begin position="393"/>
        <end position="451"/>
    </location>
</feature>
<feature type="region of interest" description="Disordered" evidence="4">
    <location>
        <begin position="36"/>
        <end position="63"/>
    </location>
</feature>
<feature type="domain" description="Cep57 centrosome microtubule-binding" evidence="5">
    <location>
        <begin position="1027"/>
        <end position="1095"/>
    </location>
</feature>
<feature type="region of interest" description="Disordered" evidence="4">
    <location>
        <begin position="949"/>
        <end position="1001"/>
    </location>
</feature>
<feature type="compositionally biased region" description="Acidic residues" evidence="4">
    <location>
        <begin position="688"/>
        <end position="697"/>
    </location>
</feature>
<evidence type="ECO:0000256" key="1">
    <source>
        <dbReference type="ARBA" id="ARBA00004496"/>
    </source>
</evidence>
<comment type="caution">
    <text evidence="7">The sequence shown here is derived from an EMBL/GenBank/DDBJ whole genome shotgun (WGS) entry which is preliminary data.</text>
</comment>
<keyword evidence="8" id="KW-1185">Reference proteome</keyword>
<evidence type="ECO:0000256" key="2">
    <source>
        <dbReference type="ARBA" id="ARBA00022490"/>
    </source>
</evidence>
<evidence type="ECO:0000259" key="6">
    <source>
        <dbReference type="Pfam" id="PF14197"/>
    </source>
</evidence>
<feature type="compositionally biased region" description="Low complexity" evidence="4">
    <location>
        <begin position="784"/>
        <end position="797"/>
    </location>
</feature>
<feature type="region of interest" description="Disordered" evidence="4">
    <location>
        <begin position="557"/>
        <end position="584"/>
    </location>
</feature>
<feature type="compositionally biased region" description="Polar residues" evidence="4">
    <location>
        <begin position="701"/>
        <end position="714"/>
    </location>
</feature>
<feature type="compositionally biased region" description="Basic and acidic residues" evidence="4">
    <location>
        <begin position="985"/>
        <end position="1000"/>
    </location>
</feature>
<evidence type="ECO:0000256" key="4">
    <source>
        <dbReference type="SAM" id="MobiDB-lite"/>
    </source>
</evidence>
<evidence type="ECO:0008006" key="9">
    <source>
        <dbReference type="Google" id="ProtNLM"/>
    </source>
</evidence>
<name>A0A8H5EX19_9AGAR</name>
<dbReference type="OrthoDB" id="76453at2759"/>
<feature type="compositionally biased region" description="Low complexity" evidence="4">
    <location>
        <begin position="880"/>
        <end position="893"/>
    </location>
</feature>
<evidence type="ECO:0000313" key="8">
    <source>
        <dbReference type="Proteomes" id="UP000567179"/>
    </source>
</evidence>
<feature type="compositionally biased region" description="Acidic residues" evidence="4">
    <location>
        <begin position="969"/>
        <end position="982"/>
    </location>
</feature>
<reference evidence="7 8" key="1">
    <citation type="journal article" date="2020" name="ISME J.">
        <title>Uncovering the hidden diversity of litter-decomposition mechanisms in mushroom-forming fungi.</title>
        <authorList>
            <person name="Floudas D."/>
            <person name="Bentzer J."/>
            <person name="Ahren D."/>
            <person name="Johansson T."/>
            <person name="Persson P."/>
            <person name="Tunlid A."/>
        </authorList>
    </citation>
    <scope>NUCLEOTIDE SEQUENCE [LARGE SCALE GENOMIC DNA]</scope>
    <source>
        <strain evidence="7 8">CBS 101986</strain>
    </source>
</reference>
<dbReference type="Proteomes" id="UP000567179">
    <property type="component" value="Unassembled WGS sequence"/>
</dbReference>
<keyword evidence="3" id="KW-0175">Coiled coil</keyword>
<dbReference type="GO" id="GO:0005737">
    <property type="term" value="C:cytoplasm"/>
    <property type="evidence" value="ECO:0007669"/>
    <property type="project" value="UniProtKB-SubCell"/>
</dbReference>
<dbReference type="GO" id="GO:0008017">
    <property type="term" value="F:microtubule binding"/>
    <property type="evidence" value="ECO:0007669"/>
    <property type="project" value="InterPro"/>
</dbReference>
<gene>
    <name evidence="7" type="ORF">D9619_007456</name>
</gene>
<accession>A0A8H5EX19</accession>
<feature type="compositionally biased region" description="Low complexity" evidence="4">
    <location>
        <begin position="332"/>
        <end position="355"/>
    </location>
</feature>
<comment type="subcellular location">
    <subcellularLocation>
        <location evidence="1">Cytoplasm</location>
    </subcellularLocation>
</comment>
<evidence type="ECO:0000256" key="3">
    <source>
        <dbReference type="SAM" id="Coils"/>
    </source>
</evidence>
<feature type="compositionally biased region" description="Low complexity" evidence="4">
    <location>
        <begin position="234"/>
        <end position="246"/>
    </location>
</feature>
<dbReference type="InterPro" id="IPR025925">
    <property type="entry name" value="PPC89_CLD"/>
</dbReference>
<feature type="coiled-coil region" evidence="3">
    <location>
        <begin position="497"/>
        <end position="545"/>
    </location>
</feature>
<evidence type="ECO:0000259" key="5">
    <source>
        <dbReference type="Pfam" id="PF06657"/>
    </source>
</evidence>
<feature type="domain" description="PPC89 centrosome localisation" evidence="6">
    <location>
        <begin position="601"/>
        <end position="676"/>
    </location>
</feature>
<dbReference type="Pfam" id="PF14197">
    <property type="entry name" value="Cep57_CLD_2"/>
    <property type="match status" value="1"/>
</dbReference>
<dbReference type="EMBL" id="JAACJJ010000043">
    <property type="protein sequence ID" value="KAF5315178.1"/>
    <property type="molecule type" value="Genomic_DNA"/>
</dbReference>
<feature type="region of interest" description="Disordered" evidence="4">
    <location>
        <begin position="830"/>
        <end position="926"/>
    </location>
</feature>
<evidence type="ECO:0000313" key="7">
    <source>
        <dbReference type="EMBL" id="KAF5315178.1"/>
    </source>
</evidence>
<dbReference type="AlphaFoldDB" id="A0A8H5EX19"/>
<organism evidence="7 8">
    <name type="scientific">Psilocybe cf. subviscida</name>
    <dbReference type="NCBI Taxonomy" id="2480587"/>
    <lineage>
        <taxon>Eukaryota</taxon>
        <taxon>Fungi</taxon>
        <taxon>Dikarya</taxon>
        <taxon>Basidiomycota</taxon>
        <taxon>Agaricomycotina</taxon>
        <taxon>Agaricomycetes</taxon>
        <taxon>Agaricomycetidae</taxon>
        <taxon>Agaricales</taxon>
        <taxon>Agaricineae</taxon>
        <taxon>Strophariaceae</taxon>
        <taxon>Psilocybe</taxon>
    </lineage>
</organism>
<feature type="compositionally biased region" description="Basic and acidic residues" evidence="4">
    <location>
        <begin position="774"/>
        <end position="783"/>
    </location>
</feature>
<feature type="region of interest" description="Disordered" evidence="4">
    <location>
        <begin position="206"/>
        <end position="372"/>
    </location>
</feature>
<feature type="compositionally biased region" description="Low complexity" evidence="4">
    <location>
        <begin position="281"/>
        <end position="301"/>
    </location>
</feature>
<sequence length="1104" mass="123178">MKRQSRGAAFELSIQGDELENDRIMLEHNLQNTELSFRLSSTSDEEDRHPANTTYRRHQRQDSSIEYPRHLSEPSLPEFPSFAAHHRSRDDFGGEDDISHSHAHGWSYRTHDDDEGINPYGAHSMSTAAHHASALTLSAGLGGGRAARRDISLSGAEYDPDRPLHAIMAGVNSKQHSMFDLDPTKTHITHEPIVVDSTAELDRILESGHAPPPSMNMNMSGHLSNHNMNNHPLSPISSSSPSASDSDGNHRPRHRHPGLSPRPKLSDHLRHVSFSPKRPQRSVQSSPSGSPLQLNNLNLNLDARRRANEEEEEDGLPTPRAATRRLASSTGPAATRAAAAATTNQQRPAATQPQPDVRVHPATPSSAGSKFTRMARGITKELEATQMQLRNARNGNAGAGGGRPSHQGPSQAQVDRERNPFHEPPPAQPAMTAAARRSSLKPTRNADITATGLGGASLSRVYLPDVTGLTAAVESPAKPGMQYQSFRGDLMRPRESEVRLLQTLAAVQGQLEGLEEENGISRRRVRELEMELEECKREVARERTRLFDRERERDRLGGDSSFRYPNASGAGPSKGKAKAKEISEERMHTRYKEAVNEKKALEALITSLRSHLTRLTLELTKHSELLAELRALRDGDAAGLREKGAEILRLREEVQKLAGEVEVLRGVVEEGLKERRASREGIEVEVTREEEEEQEAEETFRLNQRQQQTDQSRNILEEDEEDAEDEDYVPPSRSISRATLSEDDEELEEDDEELEDEETEPFDPDSLSSPINRAAERTMRTDRATVAASSAANTPAALESGTTRRERERRQRQIVDENELSMITAELEERRANRSNASISIRGMSSPVRRRNVSAQMPMRATVQDASDDEGQQHQRRTQQQHNRNTHANANAPPARPSAPTPGHATRRYGSPPLAAEEQETPFPQIRGERLERLFFSAPEHNARTCTVCDRRRQGGRPGTNTHRHGDEREEDEGYEGSEDAGAEPVRRAGTGRDREREEQQAAQQISVVFSTDPAHWQAVGRAQGLPAQTVVARVVRELEDDFTHYKSIYVELADQYKVMDAASDVRRRNTLAKHLREVVDVLELKGDKIAALYDMLRFKERSL</sequence>
<feature type="region of interest" description="Disordered" evidence="4">
    <location>
        <begin position="686"/>
        <end position="817"/>
    </location>
</feature>
<feature type="compositionally biased region" description="Acidic residues" evidence="4">
    <location>
        <begin position="717"/>
        <end position="728"/>
    </location>
</feature>